<evidence type="ECO:0000256" key="1">
    <source>
        <dbReference type="SAM" id="Phobius"/>
    </source>
</evidence>
<keyword evidence="1" id="KW-1133">Transmembrane helix</keyword>
<comment type="caution">
    <text evidence="2">The sequence shown here is derived from an EMBL/GenBank/DDBJ whole genome shotgun (WGS) entry which is preliminary data.</text>
</comment>
<protein>
    <submittedName>
        <fullName evidence="2">Uncharacterized protein</fullName>
    </submittedName>
</protein>
<evidence type="ECO:0000313" key="3">
    <source>
        <dbReference type="Proteomes" id="UP000239800"/>
    </source>
</evidence>
<dbReference type="Proteomes" id="UP000239800">
    <property type="component" value="Unassembled WGS sequence"/>
</dbReference>
<dbReference type="OrthoDB" id="614471at2"/>
<reference evidence="2 3" key="1">
    <citation type="submission" date="2016-11" db="EMBL/GenBank/DDBJ databases">
        <title>Trade-off between light-utilization and light-protection in marine flavobacteria.</title>
        <authorList>
            <person name="Kumagai Y."/>
        </authorList>
    </citation>
    <scope>NUCLEOTIDE SEQUENCE [LARGE SCALE GENOMIC DNA]</scope>
    <source>
        <strain evidence="2 3">NBRC 107741</strain>
    </source>
</reference>
<name>A0A2S7KTI3_9FLAO</name>
<feature type="transmembrane region" description="Helical" evidence="1">
    <location>
        <begin position="35"/>
        <end position="56"/>
    </location>
</feature>
<organism evidence="2 3">
    <name type="scientific">Aureitalea marina</name>
    <dbReference type="NCBI Taxonomy" id="930804"/>
    <lineage>
        <taxon>Bacteria</taxon>
        <taxon>Pseudomonadati</taxon>
        <taxon>Bacteroidota</taxon>
        <taxon>Flavobacteriia</taxon>
        <taxon>Flavobacteriales</taxon>
        <taxon>Flavobacteriaceae</taxon>
        <taxon>Aureitalea</taxon>
    </lineage>
</organism>
<dbReference type="RefSeq" id="WP_104813785.1">
    <property type="nucleotide sequence ID" value="NZ_MQUB01000001.1"/>
</dbReference>
<evidence type="ECO:0000313" key="2">
    <source>
        <dbReference type="EMBL" id="PQB05833.1"/>
    </source>
</evidence>
<proteinExistence type="predicted"/>
<dbReference type="EMBL" id="MQUB01000001">
    <property type="protein sequence ID" value="PQB05833.1"/>
    <property type="molecule type" value="Genomic_DNA"/>
</dbReference>
<dbReference type="AlphaFoldDB" id="A0A2S7KTI3"/>
<feature type="transmembrane region" description="Helical" evidence="1">
    <location>
        <begin position="12"/>
        <end position="29"/>
    </location>
</feature>
<accession>A0A2S7KTI3</accession>
<keyword evidence="1" id="KW-0812">Transmembrane</keyword>
<gene>
    <name evidence="2" type="ORF">BST85_13695</name>
</gene>
<keyword evidence="3" id="KW-1185">Reference proteome</keyword>
<feature type="transmembrane region" description="Helical" evidence="1">
    <location>
        <begin position="68"/>
        <end position="85"/>
    </location>
</feature>
<sequence length="345" mass="39620">MGRKKQARPAGCMYLILAGMLSVILLVYVRGFLGFPMLLAIPLAIGVSVYFSNELLGRPDKRVFRQGLIILTVFIGLISLGIRVINSELRTNRYQSDNFEGLEGVNRSTLEENGGTVPVFASNRVWRDNYGSSYQARLMVREYDYQMLKDYLNSYTPGQKTNFWGRLYHYMEQQDGPKLDLLMQAFREIGQSRNLSAMDFAEMVVSCIQDIPYSLVFQDECLPAYMYERSIREILEDCPECCLGEQPFGIQNPVSFMSNLKGDCDTRTVMIYSILKGFDYDVAILNSDFYRHSIIGLNIPASGKQITFNGKRYYVWETTARYFKIGQLPYSVDDMNYWNVVLTSK</sequence>
<keyword evidence="1" id="KW-0472">Membrane</keyword>